<name>A0ABS8SKS4_DATST</name>
<reference evidence="1 2" key="1">
    <citation type="journal article" date="2021" name="BMC Genomics">
        <title>Datura genome reveals duplications of psychoactive alkaloid biosynthetic genes and high mutation rate following tissue culture.</title>
        <authorList>
            <person name="Rajewski A."/>
            <person name="Carter-House D."/>
            <person name="Stajich J."/>
            <person name="Litt A."/>
        </authorList>
    </citation>
    <scope>NUCLEOTIDE SEQUENCE [LARGE SCALE GENOMIC DNA]</scope>
    <source>
        <strain evidence="1">AR-01</strain>
    </source>
</reference>
<sequence>MDAIVWVCLYAYKDIQILWGYTWARHYNSKQINGGPCLGKGTVATKKQMFTLSALEECECVAKRGGVGVQSTISRLIDAQQHATKETSKEIVGEPRAVLDLECENSQLKVENTAKEIARGPELIFFKVLSHILNIIRCTPDGTRYEEPGEGLYMLLFPILGVNLYNYKSSFTATTTIAVEPQCSRSTAAVLSFDK</sequence>
<organism evidence="1 2">
    <name type="scientific">Datura stramonium</name>
    <name type="common">Jimsonweed</name>
    <name type="synonym">Common thornapple</name>
    <dbReference type="NCBI Taxonomy" id="4076"/>
    <lineage>
        <taxon>Eukaryota</taxon>
        <taxon>Viridiplantae</taxon>
        <taxon>Streptophyta</taxon>
        <taxon>Embryophyta</taxon>
        <taxon>Tracheophyta</taxon>
        <taxon>Spermatophyta</taxon>
        <taxon>Magnoliopsida</taxon>
        <taxon>eudicotyledons</taxon>
        <taxon>Gunneridae</taxon>
        <taxon>Pentapetalae</taxon>
        <taxon>asterids</taxon>
        <taxon>lamiids</taxon>
        <taxon>Solanales</taxon>
        <taxon>Solanaceae</taxon>
        <taxon>Solanoideae</taxon>
        <taxon>Datureae</taxon>
        <taxon>Datura</taxon>
    </lineage>
</organism>
<proteinExistence type="predicted"/>
<evidence type="ECO:0000313" key="1">
    <source>
        <dbReference type="EMBL" id="MCD7459536.1"/>
    </source>
</evidence>
<protein>
    <submittedName>
        <fullName evidence="1">Uncharacterized protein</fullName>
    </submittedName>
</protein>
<keyword evidence="2" id="KW-1185">Reference proteome</keyword>
<comment type="caution">
    <text evidence="1">The sequence shown here is derived from an EMBL/GenBank/DDBJ whole genome shotgun (WGS) entry which is preliminary data.</text>
</comment>
<dbReference type="Proteomes" id="UP000823775">
    <property type="component" value="Unassembled WGS sequence"/>
</dbReference>
<dbReference type="EMBL" id="JACEIK010000592">
    <property type="protein sequence ID" value="MCD7459536.1"/>
    <property type="molecule type" value="Genomic_DNA"/>
</dbReference>
<evidence type="ECO:0000313" key="2">
    <source>
        <dbReference type="Proteomes" id="UP000823775"/>
    </source>
</evidence>
<accession>A0ABS8SKS4</accession>
<gene>
    <name evidence="1" type="ORF">HAX54_041200</name>
</gene>